<reference evidence="6 7" key="1">
    <citation type="submission" date="2020-02" db="EMBL/GenBank/DDBJ databases">
        <title>A complete genome of a marine bacterium Vibrio sp. ZWAL4003 isolated from the mangrove sediment with the ability to degrade polysaccharides.</title>
        <authorList>
            <person name="Wu J."/>
            <person name="Qu W."/>
            <person name="Zeng R."/>
        </authorList>
    </citation>
    <scope>NUCLEOTIDE SEQUENCE [LARGE SCALE GENOMIC DNA]</scope>
    <source>
        <strain evidence="6 7">ZWAL4003</strain>
    </source>
</reference>
<evidence type="ECO:0000313" key="6">
    <source>
        <dbReference type="EMBL" id="QIH40647.1"/>
    </source>
</evidence>
<evidence type="ECO:0000256" key="3">
    <source>
        <dbReference type="SAM" id="MobiDB-lite"/>
    </source>
</evidence>
<keyword evidence="4" id="KW-0732">Signal</keyword>
<accession>A0A6G7CEX0</accession>
<feature type="region of interest" description="Disordered" evidence="3">
    <location>
        <begin position="24"/>
        <end position="45"/>
    </location>
</feature>
<evidence type="ECO:0000256" key="2">
    <source>
        <dbReference type="ARBA" id="ARBA00022801"/>
    </source>
</evidence>
<dbReference type="InterPro" id="IPR013830">
    <property type="entry name" value="SGNH_hydro"/>
</dbReference>
<protein>
    <recommendedName>
        <fullName evidence="5">SGNH hydrolase-type esterase domain-containing protein</fullName>
    </recommendedName>
</protein>
<dbReference type="GO" id="GO:0016788">
    <property type="term" value="F:hydrolase activity, acting on ester bonds"/>
    <property type="evidence" value="ECO:0007669"/>
    <property type="project" value="UniProtKB-ARBA"/>
</dbReference>
<evidence type="ECO:0000256" key="4">
    <source>
        <dbReference type="SAM" id="SignalP"/>
    </source>
</evidence>
<dbReference type="SUPFAM" id="SSF52266">
    <property type="entry name" value="SGNH hydrolase"/>
    <property type="match status" value="1"/>
</dbReference>
<dbReference type="Gene3D" id="2.60.40.10">
    <property type="entry name" value="Immunoglobulins"/>
    <property type="match status" value="1"/>
</dbReference>
<keyword evidence="7" id="KW-1185">Reference proteome</keyword>
<comment type="similarity">
    <text evidence="1">Belongs to the 'GDSL' lipolytic enzyme family.</text>
</comment>
<organism evidence="6 7">
    <name type="scientific">Vibrio ziniensis</name>
    <dbReference type="NCBI Taxonomy" id="2711221"/>
    <lineage>
        <taxon>Bacteria</taxon>
        <taxon>Pseudomonadati</taxon>
        <taxon>Pseudomonadota</taxon>
        <taxon>Gammaproteobacteria</taxon>
        <taxon>Vibrionales</taxon>
        <taxon>Vibrionaceae</taxon>
        <taxon>Vibrio</taxon>
    </lineage>
</organism>
<feature type="chain" id="PRO_5026342864" description="SGNH hydrolase-type esterase domain-containing protein" evidence="4">
    <location>
        <begin position="18"/>
        <end position="594"/>
    </location>
</feature>
<dbReference type="InterPro" id="IPR037459">
    <property type="entry name" value="RhgT-like"/>
</dbReference>
<feature type="domain" description="SGNH hydrolase-type esterase" evidence="5">
    <location>
        <begin position="63"/>
        <end position="278"/>
    </location>
</feature>
<dbReference type="RefSeq" id="WP_165310085.1">
    <property type="nucleotide sequence ID" value="NZ_CP049331.1"/>
</dbReference>
<dbReference type="AlphaFoldDB" id="A0A6G7CEX0"/>
<dbReference type="KEGG" id="vzi:G5S32_01055"/>
<dbReference type="EMBL" id="CP049331">
    <property type="protein sequence ID" value="QIH40647.1"/>
    <property type="molecule type" value="Genomic_DNA"/>
</dbReference>
<dbReference type="InterPro" id="IPR036514">
    <property type="entry name" value="SGNH_hydro_sf"/>
</dbReference>
<dbReference type="PANTHER" id="PTHR43695:SF1">
    <property type="entry name" value="RHAMNOGALACTURONAN ACETYLESTERASE"/>
    <property type="match status" value="1"/>
</dbReference>
<dbReference type="PANTHER" id="PTHR43695">
    <property type="entry name" value="PUTATIVE (AFU_ORTHOLOGUE AFUA_2G17250)-RELATED"/>
    <property type="match status" value="1"/>
</dbReference>
<dbReference type="InterPro" id="IPR013783">
    <property type="entry name" value="Ig-like_fold"/>
</dbReference>
<evidence type="ECO:0000259" key="5">
    <source>
        <dbReference type="Pfam" id="PF13472"/>
    </source>
</evidence>
<keyword evidence="2" id="KW-0378">Hydrolase</keyword>
<dbReference type="PROSITE" id="PS51257">
    <property type="entry name" value="PROKAR_LIPOPROTEIN"/>
    <property type="match status" value="1"/>
</dbReference>
<name>A0A6G7CEX0_9VIBR</name>
<dbReference type="Proteomes" id="UP000503003">
    <property type="component" value="Chromosome 1"/>
</dbReference>
<evidence type="ECO:0000313" key="7">
    <source>
        <dbReference type="Proteomes" id="UP000503003"/>
    </source>
</evidence>
<sequence>MKFYKSALAFAVCGLLAACGSDSGGSSSTGDNTGGDNTGGDNTEYNTSLVTPTAGTALTIHMIGDSTMAPYTEDRRPQMGWAEQMPMFFDEDTAVNNWARGGRSSLSFYNYDPSKNPHWPNIQPTLVEGDYVIIQFGHNDQKYGSDYEQYGTYAFCSDGSTTADGAEACTDTEHSYYLNLKKFVEETQAMGAQPILMSPIVRAYFEGDVISEKGQHNIGILGSETVARGDYPAAMEALAERYSIPYVDLTAATKTIVEQYGPSGYTNLYYNDSTHPNELYAALIAKAAAEGLQELGIMTDHIVAADTMIVANPSELDFGKRYLDVSETKSITLSAFSLTPETGTITVTSPDGFKLADTSSSETWEQSFEIAYTNGAFTEDVYVQFTPTEEKSYTGNLELLQDGNTLETLAVSGEGVAIGASVESYSNWFTAGKGDLTATADGLVTGAEVTLSEALTKGFGSDKIYAINGQDTVTARVYSDHDYSSDKYIEFKVTAASQPFNVTSISAYFASSGTSNVTANIAYSLSADFSSPVTVATELTLTKDVMEQFEYPVTEQVPVDSAIYVRIYPWMKSASEGGRYLALYDVSIDGLSGE</sequence>
<evidence type="ECO:0000256" key="1">
    <source>
        <dbReference type="ARBA" id="ARBA00008668"/>
    </source>
</evidence>
<dbReference type="Pfam" id="PF13472">
    <property type="entry name" value="Lipase_GDSL_2"/>
    <property type="match status" value="1"/>
</dbReference>
<gene>
    <name evidence="6" type="ORF">G5S32_01055</name>
</gene>
<dbReference type="Gene3D" id="3.40.50.1110">
    <property type="entry name" value="SGNH hydrolase"/>
    <property type="match status" value="1"/>
</dbReference>
<feature type="signal peptide" evidence="4">
    <location>
        <begin position="1"/>
        <end position="17"/>
    </location>
</feature>
<proteinExistence type="inferred from homology"/>